<evidence type="ECO:0000256" key="7">
    <source>
        <dbReference type="PROSITE-ProRule" id="PRU01360"/>
    </source>
</evidence>
<dbReference type="PROSITE" id="PS52016">
    <property type="entry name" value="TONB_DEPENDENT_REC_3"/>
    <property type="match status" value="1"/>
</dbReference>
<dbReference type="Gene3D" id="2.60.40.1120">
    <property type="entry name" value="Carboxypeptidase-like, regulatory domain"/>
    <property type="match status" value="1"/>
</dbReference>
<dbReference type="Gene3D" id="2.170.130.10">
    <property type="entry name" value="TonB-dependent receptor, plug domain"/>
    <property type="match status" value="1"/>
</dbReference>
<evidence type="ECO:0000256" key="2">
    <source>
        <dbReference type="ARBA" id="ARBA00022448"/>
    </source>
</evidence>
<accession>A0ABR7DUZ8</accession>
<gene>
    <name evidence="9" type="ORF">H8S77_00335</name>
</gene>
<dbReference type="EMBL" id="JACOOI010000001">
    <property type="protein sequence ID" value="MBC5641337.1"/>
    <property type="molecule type" value="Genomic_DNA"/>
</dbReference>
<dbReference type="InterPro" id="IPR039426">
    <property type="entry name" value="TonB-dep_rcpt-like"/>
</dbReference>
<dbReference type="Proteomes" id="UP000644010">
    <property type="component" value="Unassembled WGS sequence"/>
</dbReference>
<protein>
    <submittedName>
        <fullName evidence="9">TonB-dependent receptor</fullName>
    </submittedName>
</protein>
<evidence type="ECO:0000256" key="6">
    <source>
        <dbReference type="ARBA" id="ARBA00023237"/>
    </source>
</evidence>
<evidence type="ECO:0000256" key="1">
    <source>
        <dbReference type="ARBA" id="ARBA00004571"/>
    </source>
</evidence>
<dbReference type="NCBIfam" id="TIGR04056">
    <property type="entry name" value="OMP_RagA_SusC"/>
    <property type="match status" value="1"/>
</dbReference>
<dbReference type="SMART" id="SM00965">
    <property type="entry name" value="STN"/>
    <property type="match status" value="1"/>
</dbReference>
<dbReference type="InterPro" id="IPR037066">
    <property type="entry name" value="Plug_dom_sf"/>
</dbReference>
<name>A0ABR7DUZ8_9BACT</name>
<evidence type="ECO:0000256" key="5">
    <source>
        <dbReference type="ARBA" id="ARBA00023136"/>
    </source>
</evidence>
<dbReference type="InterPro" id="IPR012910">
    <property type="entry name" value="Plug_dom"/>
</dbReference>
<dbReference type="Gene3D" id="2.40.170.20">
    <property type="entry name" value="TonB-dependent receptor, beta-barrel domain"/>
    <property type="match status" value="1"/>
</dbReference>
<proteinExistence type="inferred from homology"/>
<keyword evidence="3 7" id="KW-1134">Transmembrane beta strand</keyword>
<evidence type="ECO:0000313" key="9">
    <source>
        <dbReference type="EMBL" id="MBC5641337.1"/>
    </source>
</evidence>
<feature type="domain" description="Secretin/TonB short N-terminal" evidence="8">
    <location>
        <begin position="48"/>
        <end position="99"/>
    </location>
</feature>
<dbReference type="Pfam" id="PF07715">
    <property type="entry name" value="Plug"/>
    <property type="match status" value="1"/>
</dbReference>
<sequence length="1117" mass="125497">MRLTTLALIAFSLNISATVYSQKTKLSLDVNNQSIKEILFLIENQSEFRFIYESGKVNLDKKVSVREKNQTVETILNRLFAKEGIKYEITENNFILINPTEKNKAMEMLEVQQQKRKVTGVVTDSNGDPIIGANVVEKGTTNGIVTDIEGKFTLNVEDKSVLLVSYIGYNSKNISVSNKSTYVISLEEDSQALDEVVVVGYGTQKKVNLTGSVATINSEDINGIPSSNLSNALSGRLAGVRFTQNTGKPGASASVSIRAVGTWNNSDPLYVIDGVVRDKFAFDGLDASEVENLSVLKDGASAAIYGSRAANGVIVVTTKKGKIGKPTITYSGSIGLSDATKIPEVMNGYDQVMYHNDKMRDQNVDPSDMRYFTEDELEYLRANSGQFNMLDEAWKQSMVTRHTVNVSGGNDAVRYFIGGSYFYENGSFKNLTYDKYNLRSNLEANITKDLVASLNINIDTRNDDKPFWLYDDDKETLNNLYNGLLRRGRWFPSYIDGKANGTNMAWSPLEAINGSTGYNRKKWSSYDATVALQYNVPFIEGLSLKLMYNQFNKHTFIKQFNRPYPLYKFETSGGHNHLQTSNVVKEMVIRDDGDYLLEKYNKDNSYQLNAIITYNHRFGKHDVGGTFIYEQYEGTVDWFNAQRKYFISNIVDELFAGSSDPKDSSVDGKGSETGRLSYVGRVNYGYDDKYLLEASFRYDGSVNFAPNKRWGFFPSVSAAWRISEENFFKNNVRFVDYLKLRSSVGLLGNDAVGGWQWQQNYSLNSGAYFGELSNGLSAGVVPNPNITWEKSLSYNGGLDAALFKNRLSLSVEGFFKHTYDILGDRLASLPTTFGAKMPAENYAVINSKGFEIELGWQDKIGSDVQYWVKGNIGYATNKLIEKDEAENLRAYKSELGLNTDRKMGYVATGIIRTQADLDALPEGYTIFGEKPELGMLNYRDLRGPNSDTPDGIIDENDQDWIINHTSSPINYGFSIGGAWKGFELELFFQGVAGAKRMLDYFDQPWPLEESPFAYLKDHYTPENPSAAFPRAGRNNAWMGSSFWVRDADFLRLKNVNLSYTVPKSFLSKLKIEQLKVFLTGTNLFLLQNKIKYYDPECSSIADYPNMRSYSLGLNLSF</sequence>
<dbReference type="NCBIfam" id="TIGR04057">
    <property type="entry name" value="SusC_RagA_signa"/>
    <property type="match status" value="1"/>
</dbReference>
<dbReference type="InterPro" id="IPR011662">
    <property type="entry name" value="Secretin/TonB_short_N"/>
</dbReference>
<evidence type="ECO:0000256" key="4">
    <source>
        <dbReference type="ARBA" id="ARBA00022692"/>
    </source>
</evidence>
<evidence type="ECO:0000313" key="10">
    <source>
        <dbReference type="Proteomes" id="UP000644010"/>
    </source>
</evidence>
<dbReference type="SUPFAM" id="SSF56935">
    <property type="entry name" value="Porins"/>
    <property type="match status" value="1"/>
</dbReference>
<reference evidence="9 10" key="1">
    <citation type="submission" date="2020-08" db="EMBL/GenBank/DDBJ databases">
        <title>Genome public.</title>
        <authorList>
            <person name="Liu C."/>
            <person name="Sun Q."/>
        </authorList>
    </citation>
    <scope>NUCLEOTIDE SEQUENCE [LARGE SCALE GENOMIC DNA]</scope>
    <source>
        <strain evidence="9 10">BX2</strain>
    </source>
</reference>
<dbReference type="RefSeq" id="WP_186957843.1">
    <property type="nucleotide sequence ID" value="NZ_JACOOI010000001.1"/>
</dbReference>
<dbReference type="InterPro" id="IPR008969">
    <property type="entry name" value="CarboxyPept-like_regulatory"/>
</dbReference>
<comment type="caution">
    <text evidence="9">The sequence shown here is derived from an EMBL/GenBank/DDBJ whole genome shotgun (WGS) entry which is preliminary data.</text>
</comment>
<keyword evidence="6 7" id="KW-0998">Cell outer membrane</keyword>
<evidence type="ECO:0000256" key="3">
    <source>
        <dbReference type="ARBA" id="ARBA00022452"/>
    </source>
</evidence>
<comment type="subcellular location">
    <subcellularLocation>
        <location evidence="1 7">Cell outer membrane</location>
        <topology evidence="1 7">Multi-pass membrane protein</topology>
    </subcellularLocation>
</comment>
<comment type="similarity">
    <text evidence="7">Belongs to the TonB-dependent receptor family.</text>
</comment>
<evidence type="ECO:0000259" key="8">
    <source>
        <dbReference type="SMART" id="SM00965"/>
    </source>
</evidence>
<dbReference type="Pfam" id="PF13715">
    <property type="entry name" value="CarbopepD_reg_2"/>
    <property type="match status" value="1"/>
</dbReference>
<dbReference type="InterPro" id="IPR036942">
    <property type="entry name" value="Beta-barrel_TonB_sf"/>
</dbReference>
<keyword evidence="10" id="KW-1185">Reference proteome</keyword>
<dbReference type="InterPro" id="IPR023997">
    <property type="entry name" value="TonB-dep_OMP_SusC/RagA_CS"/>
</dbReference>
<keyword evidence="9" id="KW-0675">Receptor</keyword>
<dbReference type="SUPFAM" id="SSF49464">
    <property type="entry name" value="Carboxypeptidase regulatory domain-like"/>
    <property type="match status" value="1"/>
</dbReference>
<dbReference type="InterPro" id="IPR023996">
    <property type="entry name" value="TonB-dep_OMP_SusC/RagA"/>
</dbReference>
<keyword evidence="2 7" id="KW-0813">Transport</keyword>
<keyword evidence="5 7" id="KW-0472">Membrane</keyword>
<keyword evidence="4 7" id="KW-0812">Transmembrane</keyword>
<dbReference type="Pfam" id="PF07660">
    <property type="entry name" value="STN"/>
    <property type="match status" value="1"/>
</dbReference>
<organism evidence="9 10">
    <name type="scientific">Parabacteroides segnis</name>
    <dbReference type="NCBI Taxonomy" id="2763058"/>
    <lineage>
        <taxon>Bacteria</taxon>
        <taxon>Pseudomonadati</taxon>
        <taxon>Bacteroidota</taxon>
        <taxon>Bacteroidia</taxon>
        <taxon>Bacteroidales</taxon>
        <taxon>Tannerellaceae</taxon>
        <taxon>Parabacteroides</taxon>
    </lineage>
</organism>